<keyword evidence="5" id="KW-1185">Reference proteome</keyword>
<protein>
    <recommendedName>
        <fullName evidence="2">Peptidase C1A papain C-terminal domain-containing protein</fullName>
    </recommendedName>
</protein>
<dbReference type="InterPro" id="IPR038765">
    <property type="entry name" value="Papain-like_cys_pep_sf"/>
</dbReference>
<organism evidence="3 5">
    <name type="scientific">Adineta ricciae</name>
    <name type="common">Rotifer</name>
    <dbReference type="NCBI Taxonomy" id="249248"/>
    <lineage>
        <taxon>Eukaryota</taxon>
        <taxon>Metazoa</taxon>
        <taxon>Spiralia</taxon>
        <taxon>Gnathifera</taxon>
        <taxon>Rotifera</taxon>
        <taxon>Eurotatoria</taxon>
        <taxon>Bdelloidea</taxon>
        <taxon>Adinetida</taxon>
        <taxon>Adinetidae</taxon>
        <taxon>Adineta</taxon>
    </lineage>
</organism>
<feature type="domain" description="Peptidase C1A papain C-terminal" evidence="2">
    <location>
        <begin position="78"/>
        <end position="134"/>
    </location>
</feature>
<evidence type="ECO:0000259" key="2">
    <source>
        <dbReference type="Pfam" id="PF00112"/>
    </source>
</evidence>
<accession>A0A815NB45</accession>
<dbReference type="Proteomes" id="UP000663852">
    <property type="component" value="Unassembled WGS sequence"/>
</dbReference>
<dbReference type="InterPro" id="IPR013128">
    <property type="entry name" value="Peptidase_C1A"/>
</dbReference>
<dbReference type="SUPFAM" id="SSF54001">
    <property type="entry name" value="Cysteine proteinases"/>
    <property type="match status" value="1"/>
</dbReference>
<comment type="similarity">
    <text evidence="1">Belongs to the peptidase C1 family.</text>
</comment>
<dbReference type="InterPro" id="IPR000668">
    <property type="entry name" value="Peptidase_C1A_C"/>
</dbReference>
<reference evidence="3" key="1">
    <citation type="submission" date="2021-02" db="EMBL/GenBank/DDBJ databases">
        <authorList>
            <person name="Nowell W R."/>
        </authorList>
    </citation>
    <scope>NUCLEOTIDE SEQUENCE</scope>
</reference>
<comment type="caution">
    <text evidence="3">The sequence shown here is derived from an EMBL/GenBank/DDBJ whole genome shotgun (WGS) entry which is preliminary data.</text>
</comment>
<evidence type="ECO:0000313" key="4">
    <source>
        <dbReference type="EMBL" id="CAF1504926.1"/>
    </source>
</evidence>
<dbReference type="Proteomes" id="UP000663828">
    <property type="component" value="Unassembled WGS sequence"/>
</dbReference>
<sequence length="149" mass="17362">MFNNITNYCVPLFKENFKYITTSRLDFRDGRRNFNLALNKFSHLTIDEIRKFHTGSRVKKSRRFGRSLQPSTKSLDIPKSSDDHRKYYMQSVTDQGKCGSCVAQDVSAAVEGVYALKNNVRLSLNRQMLIDCDWFIQQHVARDHSVIKH</sequence>
<dbReference type="Gene3D" id="3.90.70.10">
    <property type="entry name" value="Cysteine proteinases"/>
    <property type="match status" value="1"/>
</dbReference>
<name>A0A815NB45_ADIRI</name>
<dbReference type="EMBL" id="CAJNOJ010000658">
    <property type="protein sequence ID" value="CAF1504926.1"/>
    <property type="molecule type" value="Genomic_DNA"/>
</dbReference>
<dbReference type="Pfam" id="PF00112">
    <property type="entry name" value="Peptidase_C1"/>
    <property type="match status" value="1"/>
</dbReference>
<dbReference type="GO" id="GO:0008234">
    <property type="term" value="F:cysteine-type peptidase activity"/>
    <property type="evidence" value="ECO:0007669"/>
    <property type="project" value="InterPro"/>
</dbReference>
<proteinExistence type="inferred from homology"/>
<evidence type="ECO:0000313" key="5">
    <source>
        <dbReference type="Proteomes" id="UP000663828"/>
    </source>
</evidence>
<dbReference type="EMBL" id="CAJNOR010003620">
    <property type="protein sequence ID" value="CAF1431565.1"/>
    <property type="molecule type" value="Genomic_DNA"/>
</dbReference>
<dbReference type="GO" id="GO:0006508">
    <property type="term" value="P:proteolysis"/>
    <property type="evidence" value="ECO:0007669"/>
    <property type="project" value="InterPro"/>
</dbReference>
<dbReference type="OrthoDB" id="640249at2759"/>
<evidence type="ECO:0000313" key="3">
    <source>
        <dbReference type="EMBL" id="CAF1431565.1"/>
    </source>
</evidence>
<dbReference type="PANTHER" id="PTHR12411">
    <property type="entry name" value="CYSTEINE PROTEASE FAMILY C1-RELATED"/>
    <property type="match status" value="1"/>
</dbReference>
<evidence type="ECO:0000256" key="1">
    <source>
        <dbReference type="ARBA" id="ARBA00008455"/>
    </source>
</evidence>
<dbReference type="AlphaFoldDB" id="A0A815NB45"/>
<gene>
    <name evidence="4" type="ORF">EDS130_LOCUS42866</name>
    <name evidence="3" type="ORF">XAT740_LOCUS35806</name>
</gene>